<proteinExistence type="predicted"/>
<reference evidence="2" key="1">
    <citation type="submission" date="2015-11" db="EMBL/GenBank/DDBJ databases">
        <title>De novo transcriptome assembly of four potential Pierce s Disease insect vectors from Arizona vineyards.</title>
        <authorList>
            <person name="Tassone E.E."/>
        </authorList>
    </citation>
    <scope>NUCLEOTIDE SEQUENCE</scope>
</reference>
<evidence type="ECO:0000256" key="1">
    <source>
        <dbReference type="SAM" id="SignalP"/>
    </source>
</evidence>
<evidence type="ECO:0000313" key="2">
    <source>
        <dbReference type="EMBL" id="JAS69127.1"/>
    </source>
</evidence>
<evidence type="ECO:0008006" key="3">
    <source>
        <dbReference type="Google" id="ProtNLM"/>
    </source>
</evidence>
<feature type="signal peptide" evidence="1">
    <location>
        <begin position="1"/>
        <end position="23"/>
    </location>
</feature>
<sequence>MEFKSFHIVVLLFIFILGELGSAAGIKRSKVKRPGSSCDGVHCRRGFICKDGHCVKDSNAVDRCAEVSCDEGFVCVNGECIPQPTCDDIICGEGDICRLERIPCSYPPCLRVPTCRANITCDMIECDSGTICHDGQCVKEPSCEGVICGSRQECYLEDPPCFDSPCPLPVPVCGPISKCTGVRCYEDYVCIDGYCVLEPNCDGLRCPSGEECYMKEAVCMRGPCPPIPTCRPFQTCDIIGCVPGHVCVNNKCIPDGMEPLPDLLETELLEIITVLISVL</sequence>
<keyword evidence="1" id="KW-0732">Signal</keyword>
<name>A0A1B6H395_9HEMI</name>
<dbReference type="EMBL" id="GECZ01000642">
    <property type="protein sequence ID" value="JAS69127.1"/>
    <property type="molecule type" value="Transcribed_RNA"/>
</dbReference>
<organism evidence="2">
    <name type="scientific">Cuerna arida</name>
    <dbReference type="NCBI Taxonomy" id="1464854"/>
    <lineage>
        <taxon>Eukaryota</taxon>
        <taxon>Metazoa</taxon>
        <taxon>Ecdysozoa</taxon>
        <taxon>Arthropoda</taxon>
        <taxon>Hexapoda</taxon>
        <taxon>Insecta</taxon>
        <taxon>Pterygota</taxon>
        <taxon>Neoptera</taxon>
        <taxon>Paraneoptera</taxon>
        <taxon>Hemiptera</taxon>
        <taxon>Auchenorrhyncha</taxon>
        <taxon>Membracoidea</taxon>
        <taxon>Cicadellidae</taxon>
        <taxon>Cicadellinae</taxon>
        <taxon>Proconiini</taxon>
        <taxon>Cuerna</taxon>
    </lineage>
</organism>
<accession>A0A1B6H395</accession>
<feature type="chain" id="PRO_5008584097" description="EB domain-containing protein" evidence="1">
    <location>
        <begin position="24"/>
        <end position="279"/>
    </location>
</feature>
<dbReference type="AlphaFoldDB" id="A0A1B6H395"/>
<protein>
    <recommendedName>
        <fullName evidence="3">EB domain-containing protein</fullName>
    </recommendedName>
</protein>
<gene>
    <name evidence="2" type="ORF">g.18435</name>
</gene>